<keyword evidence="2" id="KW-1185">Reference proteome</keyword>
<dbReference type="Proteomes" id="UP000053660">
    <property type="component" value="Unassembled WGS sequence"/>
</dbReference>
<proteinExistence type="predicted"/>
<evidence type="ECO:0000313" key="2">
    <source>
        <dbReference type="Proteomes" id="UP000053660"/>
    </source>
</evidence>
<protein>
    <submittedName>
        <fullName evidence="1">Uncharacterized protein</fullName>
    </submittedName>
</protein>
<gene>
    <name evidence="1" type="ORF">OESDEN_17241</name>
</gene>
<evidence type="ECO:0000313" key="1">
    <source>
        <dbReference type="EMBL" id="KHJ83063.1"/>
    </source>
</evidence>
<organism evidence="1 2">
    <name type="scientific">Oesophagostomum dentatum</name>
    <name type="common">Nodular worm</name>
    <dbReference type="NCBI Taxonomy" id="61180"/>
    <lineage>
        <taxon>Eukaryota</taxon>
        <taxon>Metazoa</taxon>
        <taxon>Ecdysozoa</taxon>
        <taxon>Nematoda</taxon>
        <taxon>Chromadorea</taxon>
        <taxon>Rhabditida</taxon>
        <taxon>Rhabditina</taxon>
        <taxon>Rhabditomorpha</taxon>
        <taxon>Strongyloidea</taxon>
        <taxon>Strongylidae</taxon>
        <taxon>Oesophagostomum</taxon>
    </lineage>
</organism>
<accession>A0A0B1SCN3</accession>
<reference evidence="1 2" key="1">
    <citation type="submission" date="2014-03" db="EMBL/GenBank/DDBJ databases">
        <title>Draft genome of the hookworm Oesophagostomum dentatum.</title>
        <authorList>
            <person name="Mitreva M."/>
        </authorList>
    </citation>
    <scope>NUCLEOTIDE SEQUENCE [LARGE SCALE GENOMIC DNA]</scope>
    <source>
        <strain evidence="1 2">OD-Hann</strain>
    </source>
</reference>
<sequence length="36" mass="3962">MPAFESDGAEQVDSPLQDDCDKSKTQLLLVTEQCYG</sequence>
<dbReference type="AlphaFoldDB" id="A0A0B1SCN3"/>
<name>A0A0B1SCN3_OESDE</name>
<dbReference type="EMBL" id="KN575392">
    <property type="protein sequence ID" value="KHJ83063.1"/>
    <property type="molecule type" value="Genomic_DNA"/>
</dbReference>